<dbReference type="EMBL" id="JN418988">
    <property type="protein sequence ID" value="AEW69626.1"/>
    <property type="molecule type" value="Genomic_DNA"/>
</dbReference>
<feature type="region of interest" description="Disordered" evidence="1">
    <location>
        <begin position="1"/>
        <end position="21"/>
    </location>
</feature>
<evidence type="ECO:0000313" key="2">
    <source>
        <dbReference type="EMBL" id="AEW69626.1"/>
    </source>
</evidence>
<dbReference type="Proteomes" id="UP000029779">
    <property type="component" value="Segment"/>
</dbReference>
<evidence type="ECO:0000256" key="1">
    <source>
        <dbReference type="SAM" id="MobiDB-lite"/>
    </source>
</evidence>
<gene>
    <name evidence="2" type="primary">orf77</name>
    <name evidence="2" type="ORF">Hz2V077</name>
</gene>
<reference evidence="2 3" key="1">
    <citation type="journal article" date="2012" name="Viruses">
        <title>Analysis of the Genome of the Sexually Transmitted Insect Virus Helicoverpa zea Nudivirus 2.</title>
        <authorList>
            <person name="Burand J.P."/>
            <person name="Kim W."/>
            <person name="Afonso C.L."/>
            <person name="Tulman E.R."/>
            <person name="Kutish G.F."/>
            <person name="Lu Z."/>
            <person name="Rock D.L."/>
        </authorList>
    </citation>
    <scope>NUCLEOTIDE SEQUENCE [LARGE SCALE GENOMIC DNA]</scope>
    <source>
        <strain evidence="2">MS1</strain>
    </source>
</reference>
<name>G9I0A3_HZNV2</name>
<dbReference type="GeneID" id="11536453"/>
<organism evidence="2 3">
    <name type="scientific">Helicoverpa zea nudivirus 2</name>
    <name type="common">HzNV-2</name>
    <dbReference type="NCBI Taxonomy" id="1128424"/>
    <lineage>
        <taxon>Viruses</taxon>
        <taxon>Viruses incertae sedis</taxon>
        <taxon>Naldaviricetes</taxon>
        <taxon>Lefavirales</taxon>
        <taxon>Nudiviridae</taxon>
        <taxon>Betanudivirus</taxon>
        <taxon>Betanudivirus hezeae</taxon>
    </lineage>
</organism>
<sequence>MMKTNIESALKAPQKRPASAMMGNNVMPSARSVDLQSVMGDSAKVDESLWDSSNAVPAASAETVDFAKNIKLIEPPPHVKRIPKFVQLEDFKKALVEFIKEEGSFELNDPNHETLHQLDVEHLFTDEGKKATKVLYHAVEYVYKNLYEDLITNTGDLKFIEWCLHFLSIYTADAILKLKEFITIATSSCGDSVRVDIKRPCLGRFGKKSKVSKDQMAEMNRKERVEAWLKMINDAFGTLDETCGKVSCVSEENLKFVSMQCKMSKFDISNVSVMGAQFKFGKRLFIFTKMHDAASAQILTLEGDARDMIVSSVNNQVTGVDLRLSDVVKICAYKKVQTLQAYQRAKNGFMVNDGVRKSGNVAILIDSIMLSPQLSSQYGDQNIIKLYPLRVQKVDCSMFDFTFDEDDDDE</sequence>
<dbReference type="RefSeq" id="YP_004956825.1">
    <property type="nucleotide sequence ID" value="NC_004156.2"/>
</dbReference>
<evidence type="ECO:0000313" key="3">
    <source>
        <dbReference type="Proteomes" id="UP000029779"/>
    </source>
</evidence>
<proteinExistence type="predicted"/>
<dbReference type="KEGG" id="vg:11536453"/>
<organismHost>
    <name type="scientific">Helicoverpa zea</name>
    <name type="common">Corn earworm moth</name>
    <name type="synonym">Heliothis zea</name>
    <dbReference type="NCBI Taxonomy" id="7113"/>
</organismHost>
<keyword evidence="3" id="KW-1185">Reference proteome</keyword>
<protein>
    <submittedName>
        <fullName evidence="2">Uncharacterized protein</fullName>
    </submittedName>
</protein>
<accession>G9I0A3</accession>